<dbReference type="AlphaFoldDB" id="A0AB39TE38"/>
<dbReference type="EMBL" id="CP163444">
    <property type="protein sequence ID" value="XDQ76325.1"/>
    <property type="molecule type" value="Genomic_DNA"/>
</dbReference>
<accession>A0AB39TE38</accession>
<organism evidence="1">
    <name type="scientific">Streptomyces sp. R44</name>
    <dbReference type="NCBI Taxonomy" id="3238633"/>
    <lineage>
        <taxon>Bacteria</taxon>
        <taxon>Bacillati</taxon>
        <taxon>Actinomycetota</taxon>
        <taxon>Actinomycetes</taxon>
        <taxon>Kitasatosporales</taxon>
        <taxon>Streptomycetaceae</taxon>
        <taxon>Streptomyces</taxon>
    </lineage>
</organism>
<name>A0AB39TE38_9ACTN</name>
<evidence type="ECO:0000313" key="1">
    <source>
        <dbReference type="EMBL" id="XDQ76325.1"/>
    </source>
</evidence>
<evidence type="ECO:0008006" key="2">
    <source>
        <dbReference type="Google" id="ProtNLM"/>
    </source>
</evidence>
<dbReference type="RefSeq" id="WP_369148921.1">
    <property type="nucleotide sequence ID" value="NZ_CP163444.1"/>
</dbReference>
<gene>
    <name evidence="1" type="ORF">AB5J54_39995</name>
</gene>
<protein>
    <recommendedName>
        <fullName evidence="2">Transposase</fullName>
    </recommendedName>
</protein>
<proteinExistence type="predicted"/>
<reference evidence="1" key="1">
    <citation type="submission" date="2024-07" db="EMBL/GenBank/DDBJ databases">
        <authorList>
            <person name="Yu S.T."/>
        </authorList>
    </citation>
    <scope>NUCLEOTIDE SEQUENCE</scope>
    <source>
        <strain evidence="1">R44</strain>
    </source>
</reference>
<sequence>MRRGGRHRPFGPWSCSAAKVIDREHLDHEGSHILNDTSQAVSHHDRDAEKRVSAYCSAVGFETLMKYG</sequence>